<accession>A0AAV4QRZ6</accession>
<organism evidence="1 2">
    <name type="scientific">Caerostris darwini</name>
    <dbReference type="NCBI Taxonomy" id="1538125"/>
    <lineage>
        <taxon>Eukaryota</taxon>
        <taxon>Metazoa</taxon>
        <taxon>Ecdysozoa</taxon>
        <taxon>Arthropoda</taxon>
        <taxon>Chelicerata</taxon>
        <taxon>Arachnida</taxon>
        <taxon>Araneae</taxon>
        <taxon>Araneomorphae</taxon>
        <taxon>Entelegynae</taxon>
        <taxon>Araneoidea</taxon>
        <taxon>Araneidae</taxon>
        <taxon>Caerostris</taxon>
    </lineage>
</organism>
<proteinExistence type="predicted"/>
<gene>
    <name evidence="1" type="ORF">CDAR_389961</name>
</gene>
<name>A0AAV4QRZ6_9ARAC</name>
<evidence type="ECO:0000313" key="2">
    <source>
        <dbReference type="Proteomes" id="UP001054837"/>
    </source>
</evidence>
<dbReference type="EMBL" id="BPLQ01005009">
    <property type="protein sequence ID" value="GIY12255.1"/>
    <property type="molecule type" value="Genomic_DNA"/>
</dbReference>
<comment type="caution">
    <text evidence="1">The sequence shown here is derived from an EMBL/GenBank/DDBJ whole genome shotgun (WGS) entry which is preliminary data.</text>
</comment>
<dbReference type="AlphaFoldDB" id="A0AAV4QRZ6"/>
<sequence>MESGVKDPSLVLGSLTPLAPLESLTPLLHFIDQYIIQSDQLLTVDNNSVPANSLDLFERPSNYGTLSRTS</sequence>
<reference evidence="1 2" key="1">
    <citation type="submission" date="2021-06" db="EMBL/GenBank/DDBJ databases">
        <title>Caerostris darwini draft genome.</title>
        <authorList>
            <person name="Kono N."/>
            <person name="Arakawa K."/>
        </authorList>
    </citation>
    <scope>NUCLEOTIDE SEQUENCE [LARGE SCALE GENOMIC DNA]</scope>
</reference>
<dbReference type="Proteomes" id="UP001054837">
    <property type="component" value="Unassembled WGS sequence"/>
</dbReference>
<protein>
    <submittedName>
        <fullName evidence="1">Uncharacterized protein</fullName>
    </submittedName>
</protein>
<evidence type="ECO:0000313" key="1">
    <source>
        <dbReference type="EMBL" id="GIY12255.1"/>
    </source>
</evidence>
<keyword evidence="2" id="KW-1185">Reference proteome</keyword>